<dbReference type="EMBL" id="JBHTKI010000015">
    <property type="protein sequence ID" value="MFD1031957.1"/>
    <property type="molecule type" value="Genomic_DNA"/>
</dbReference>
<sequence>MAKTKDTAEQIIQRNNVRIVGQGQKVLVFAHGFGCDQYVWDKIAPAFETKYRVVLFDYVGSGKSDKTAYNKERYRTLEGYKQDFLELCDALSLENIVFIGHSVSSMIGALAAIERPQLMKNLIMIGPSPYFLNEEDYEGSFEKEEIEGMLQMIEGNYNEFARFLSPLVMKNAERPHLASEFEELLCSNDPDIIRDFAEATFLADVREDLDKVTVPTLILQTRNDAVASEAVGRYVHSRIENSEYKLMDAEGHSPHVSDAEETISKISEYLSVS</sequence>
<reference evidence="4" key="1">
    <citation type="journal article" date="2019" name="Int. J. Syst. Evol. Microbiol.">
        <title>The Global Catalogue of Microorganisms (GCM) 10K type strain sequencing project: providing services to taxonomists for standard genome sequencing and annotation.</title>
        <authorList>
            <consortium name="The Broad Institute Genomics Platform"/>
            <consortium name="The Broad Institute Genome Sequencing Center for Infectious Disease"/>
            <person name="Wu L."/>
            <person name="Ma J."/>
        </authorList>
    </citation>
    <scope>NUCLEOTIDE SEQUENCE [LARGE SCALE GENOMIC DNA]</scope>
    <source>
        <strain evidence="4">CCUG 56756</strain>
    </source>
</reference>
<evidence type="ECO:0000256" key="1">
    <source>
        <dbReference type="ARBA" id="ARBA00008645"/>
    </source>
</evidence>
<dbReference type="InterPro" id="IPR029058">
    <property type="entry name" value="AB_hydrolase_fold"/>
</dbReference>
<evidence type="ECO:0000259" key="2">
    <source>
        <dbReference type="Pfam" id="PF00561"/>
    </source>
</evidence>
<evidence type="ECO:0000313" key="4">
    <source>
        <dbReference type="Proteomes" id="UP001597109"/>
    </source>
</evidence>
<dbReference type="RefSeq" id="WP_144838163.1">
    <property type="nucleotide sequence ID" value="NZ_JBHTKI010000015.1"/>
</dbReference>
<keyword evidence="3" id="KW-0378">Hydrolase</keyword>
<comment type="caution">
    <text evidence="3">The sequence shown here is derived from an EMBL/GenBank/DDBJ whole genome shotgun (WGS) entry which is preliminary data.</text>
</comment>
<accession>A0ABW3LBG5</accession>
<dbReference type="Proteomes" id="UP001597109">
    <property type="component" value="Unassembled WGS sequence"/>
</dbReference>
<dbReference type="PANTHER" id="PTHR43039">
    <property type="entry name" value="ESTERASE-RELATED"/>
    <property type="match status" value="1"/>
</dbReference>
<dbReference type="Pfam" id="PF00561">
    <property type="entry name" value="Abhydrolase_1"/>
    <property type="match status" value="1"/>
</dbReference>
<dbReference type="GO" id="GO:0016787">
    <property type="term" value="F:hydrolase activity"/>
    <property type="evidence" value="ECO:0007669"/>
    <property type="project" value="UniProtKB-KW"/>
</dbReference>
<keyword evidence="4" id="KW-1185">Reference proteome</keyword>
<comment type="similarity">
    <text evidence="1">Belongs to the AB hydrolase superfamily.</text>
</comment>
<name>A0ABW3LBG5_9BACL</name>
<gene>
    <name evidence="3" type="ORF">ACFQ1X_10995</name>
</gene>
<feature type="domain" description="AB hydrolase-1" evidence="2">
    <location>
        <begin position="26"/>
        <end position="138"/>
    </location>
</feature>
<dbReference type="Gene3D" id="3.40.50.1820">
    <property type="entry name" value="alpha/beta hydrolase"/>
    <property type="match status" value="1"/>
</dbReference>
<protein>
    <submittedName>
        <fullName evidence="3">Alpha/beta fold hydrolase</fullName>
    </submittedName>
</protein>
<dbReference type="InterPro" id="IPR000073">
    <property type="entry name" value="AB_hydrolase_1"/>
</dbReference>
<proteinExistence type="inferred from homology"/>
<dbReference type="PRINTS" id="PR00111">
    <property type="entry name" value="ABHYDROLASE"/>
</dbReference>
<dbReference type="SUPFAM" id="SSF53474">
    <property type="entry name" value="alpha/beta-Hydrolases"/>
    <property type="match status" value="1"/>
</dbReference>
<evidence type="ECO:0000313" key="3">
    <source>
        <dbReference type="EMBL" id="MFD1031957.1"/>
    </source>
</evidence>
<organism evidence="3 4">
    <name type="scientific">Metaplanococcus flavidus</name>
    <dbReference type="NCBI Taxonomy" id="569883"/>
    <lineage>
        <taxon>Bacteria</taxon>
        <taxon>Bacillati</taxon>
        <taxon>Bacillota</taxon>
        <taxon>Bacilli</taxon>
        <taxon>Bacillales</taxon>
        <taxon>Caryophanaceae</taxon>
        <taxon>Metaplanococcus</taxon>
    </lineage>
</organism>